<dbReference type="Pfam" id="PF10323">
    <property type="entry name" value="7TM_GPCR_Srv"/>
    <property type="match status" value="1"/>
</dbReference>
<feature type="transmembrane region" description="Helical" evidence="5">
    <location>
        <begin position="258"/>
        <end position="280"/>
    </location>
</feature>
<dbReference type="Gene3D" id="1.20.1070.10">
    <property type="entry name" value="Rhodopsin 7-helix transmembrane proteins"/>
    <property type="match status" value="1"/>
</dbReference>
<feature type="transmembrane region" description="Helical" evidence="5">
    <location>
        <begin position="133"/>
        <end position="154"/>
    </location>
</feature>
<keyword evidence="3 5" id="KW-1133">Transmembrane helix</keyword>
<evidence type="ECO:0000256" key="3">
    <source>
        <dbReference type="ARBA" id="ARBA00022989"/>
    </source>
</evidence>
<feature type="transmembrane region" description="Helical" evidence="5">
    <location>
        <begin position="14"/>
        <end position="35"/>
    </location>
</feature>
<keyword evidence="2 5" id="KW-0812">Transmembrane</keyword>
<comment type="caution">
    <text evidence="7">The sequence shown here is derived from an EMBL/GenBank/DDBJ whole genome shotgun (WGS) entry which is preliminary data.</text>
</comment>
<reference evidence="7 8" key="1">
    <citation type="journal article" date="2015" name="Genome Biol.">
        <title>Comparative genomics of Steinernema reveals deeply conserved gene regulatory networks.</title>
        <authorList>
            <person name="Dillman A.R."/>
            <person name="Macchietto M."/>
            <person name="Porter C.F."/>
            <person name="Rogers A."/>
            <person name="Williams B."/>
            <person name="Antoshechkin I."/>
            <person name="Lee M.M."/>
            <person name="Goodwin Z."/>
            <person name="Lu X."/>
            <person name="Lewis E.E."/>
            <person name="Goodrich-Blair H."/>
            <person name="Stock S.P."/>
            <person name="Adams B.J."/>
            <person name="Sternberg P.W."/>
            <person name="Mortazavi A."/>
        </authorList>
    </citation>
    <scope>NUCLEOTIDE SEQUENCE [LARGE SCALE GENOMIC DNA]</scope>
    <source>
        <strain evidence="7 8">ALL</strain>
    </source>
</reference>
<dbReference type="GO" id="GO:0016020">
    <property type="term" value="C:membrane"/>
    <property type="evidence" value="ECO:0007669"/>
    <property type="project" value="UniProtKB-SubCell"/>
</dbReference>
<accession>A0A4U5NWH7</accession>
<dbReference type="PANTHER" id="PTHR31748:SF1">
    <property type="entry name" value="SERPENTINE RECEPTOR, CLASS V"/>
    <property type="match status" value="1"/>
</dbReference>
<evidence type="ECO:0000259" key="6">
    <source>
        <dbReference type="PROSITE" id="PS50262"/>
    </source>
</evidence>
<dbReference type="OrthoDB" id="5798218at2759"/>
<organism evidence="7 8">
    <name type="scientific">Steinernema carpocapsae</name>
    <name type="common">Entomopathogenic nematode</name>
    <dbReference type="NCBI Taxonomy" id="34508"/>
    <lineage>
        <taxon>Eukaryota</taxon>
        <taxon>Metazoa</taxon>
        <taxon>Ecdysozoa</taxon>
        <taxon>Nematoda</taxon>
        <taxon>Chromadorea</taxon>
        <taxon>Rhabditida</taxon>
        <taxon>Tylenchina</taxon>
        <taxon>Panagrolaimomorpha</taxon>
        <taxon>Strongyloidoidea</taxon>
        <taxon>Steinernematidae</taxon>
        <taxon>Steinernema</taxon>
    </lineage>
</organism>
<evidence type="ECO:0000313" key="7">
    <source>
        <dbReference type="EMBL" id="TKR87670.1"/>
    </source>
</evidence>
<dbReference type="Proteomes" id="UP000298663">
    <property type="component" value="Unassembled WGS sequence"/>
</dbReference>
<protein>
    <recommendedName>
        <fullName evidence="6">G-protein coupled receptors family 1 profile domain-containing protein</fullName>
    </recommendedName>
</protein>
<feature type="transmembrane region" description="Helical" evidence="5">
    <location>
        <begin position="229"/>
        <end position="252"/>
    </location>
</feature>
<keyword evidence="4 5" id="KW-0472">Membrane</keyword>
<dbReference type="InterPro" id="IPR019426">
    <property type="entry name" value="7TM_GPCR_serpentine_rcpt_Srv"/>
</dbReference>
<evidence type="ECO:0000256" key="2">
    <source>
        <dbReference type="ARBA" id="ARBA00022692"/>
    </source>
</evidence>
<evidence type="ECO:0000256" key="4">
    <source>
        <dbReference type="ARBA" id="ARBA00023136"/>
    </source>
</evidence>
<comment type="subcellular location">
    <subcellularLocation>
        <location evidence="1">Membrane</location>
    </subcellularLocation>
</comment>
<proteinExistence type="predicted"/>
<evidence type="ECO:0000256" key="5">
    <source>
        <dbReference type="SAM" id="Phobius"/>
    </source>
</evidence>
<evidence type="ECO:0000313" key="8">
    <source>
        <dbReference type="Proteomes" id="UP000298663"/>
    </source>
</evidence>
<feature type="transmembrane region" description="Helical" evidence="5">
    <location>
        <begin position="188"/>
        <end position="208"/>
    </location>
</feature>
<keyword evidence="8" id="KW-1185">Reference proteome</keyword>
<gene>
    <name evidence="7" type="ORF">L596_012033</name>
</gene>
<feature type="transmembrane region" description="Helical" evidence="5">
    <location>
        <begin position="47"/>
        <end position="66"/>
    </location>
</feature>
<dbReference type="AlphaFoldDB" id="A0A4U5NWH7"/>
<evidence type="ECO:0000256" key="1">
    <source>
        <dbReference type="ARBA" id="ARBA00004370"/>
    </source>
</evidence>
<feature type="transmembrane region" description="Helical" evidence="5">
    <location>
        <begin position="106"/>
        <end position="124"/>
    </location>
</feature>
<dbReference type="EMBL" id="AZBU02000003">
    <property type="protein sequence ID" value="TKR87670.1"/>
    <property type="molecule type" value="Genomic_DNA"/>
</dbReference>
<reference evidence="7 8" key="2">
    <citation type="journal article" date="2019" name="G3 (Bethesda)">
        <title>Hybrid Assembly of the Genome of the Entomopathogenic Nematode Steinernema carpocapsae Identifies the X-Chromosome.</title>
        <authorList>
            <person name="Serra L."/>
            <person name="Macchietto M."/>
            <person name="Macias-Munoz A."/>
            <person name="McGill C.J."/>
            <person name="Rodriguez I.M."/>
            <person name="Rodriguez B."/>
            <person name="Murad R."/>
            <person name="Mortazavi A."/>
        </authorList>
    </citation>
    <scope>NUCLEOTIDE SEQUENCE [LARGE SCALE GENOMIC DNA]</scope>
    <source>
        <strain evidence="7 8">ALL</strain>
    </source>
</reference>
<dbReference type="CDD" id="cd00637">
    <property type="entry name" value="7tm_classA_rhodopsin-like"/>
    <property type="match status" value="1"/>
</dbReference>
<dbReference type="PROSITE" id="PS50262">
    <property type="entry name" value="G_PROTEIN_RECEP_F1_2"/>
    <property type="match status" value="1"/>
</dbReference>
<feature type="domain" description="G-protein coupled receptors family 1 profile" evidence="6">
    <location>
        <begin position="26"/>
        <end position="277"/>
    </location>
</feature>
<sequence>MADDAGYTMCVTEIVFGCFSALSLLAQVILIVVILRKKDLRTGSFYMLNVALSFTDIGTITTHYVFQRFPQMGLFTDSFYLFFGKYNTFAEICTNGFSFLKALQKYYLIAIGLNRFTAIVFPFVHQFWTTSNTLILIFVIAISASVPHITISALTRSFYADLNSSLHCNMDNEDIFQIHLSYMIYQPAGAAVILVLANAFIFSVLGASRRKMKDATGVNKKRYIVEAKLAFVIAIHVILLLGDSIIGVYTFVKMKDEMMIFIYIIQDILCGINPYLLLLFSSEIRRQVIFCHRKENHVVVVISTLSANSKIHPTSSKI</sequence>
<dbReference type="PANTHER" id="PTHR31748">
    <property type="entry name" value="SERPENTINE RECEPTOR, CLASS V"/>
    <property type="match status" value="1"/>
</dbReference>
<dbReference type="SUPFAM" id="SSF81321">
    <property type="entry name" value="Family A G protein-coupled receptor-like"/>
    <property type="match status" value="1"/>
</dbReference>
<dbReference type="InterPro" id="IPR017452">
    <property type="entry name" value="GPCR_Rhodpsn_7TM"/>
</dbReference>
<name>A0A4U5NWH7_STECR</name>